<gene>
    <name evidence="4" type="primary">csgE</name>
    <name evidence="4" type="ORF">GCM10022277_44310</name>
</gene>
<accession>A0ABP7NEP7</accession>
<dbReference type="Proteomes" id="UP001501565">
    <property type="component" value="Unassembled WGS sequence"/>
</dbReference>
<name>A0ABP7NEP7_9GAMM</name>
<evidence type="ECO:0000256" key="1">
    <source>
        <dbReference type="ARBA" id="ARBA00003989"/>
    </source>
</evidence>
<keyword evidence="5" id="KW-1185">Reference proteome</keyword>
<reference evidence="5" key="1">
    <citation type="journal article" date="2019" name="Int. J. Syst. Evol. Microbiol.">
        <title>The Global Catalogue of Microorganisms (GCM) 10K type strain sequencing project: providing services to taxonomists for standard genome sequencing and annotation.</title>
        <authorList>
            <consortium name="The Broad Institute Genomics Platform"/>
            <consortium name="The Broad Institute Genome Sequencing Center for Infectious Disease"/>
            <person name="Wu L."/>
            <person name="Ma J."/>
        </authorList>
    </citation>
    <scope>NUCLEOTIDE SEQUENCE [LARGE SCALE GENOMIC DNA]</scope>
    <source>
        <strain evidence="5">JCM 17551</strain>
    </source>
</reference>
<proteinExistence type="predicted"/>
<dbReference type="EMBL" id="BAABBN010000017">
    <property type="protein sequence ID" value="GAA3943641.1"/>
    <property type="molecule type" value="Genomic_DNA"/>
</dbReference>
<evidence type="ECO:0000313" key="4">
    <source>
        <dbReference type="EMBL" id="GAA3943641.1"/>
    </source>
</evidence>
<dbReference type="InterPro" id="IPR018900">
    <property type="entry name" value="Curli_CsgE"/>
</dbReference>
<organism evidence="4 5">
    <name type="scientific">Litoribacillus peritrichatus</name>
    <dbReference type="NCBI Taxonomy" id="718191"/>
    <lineage>
        <taxon>Bacteria</taxon>
        <taxon>Pseudomonadati</taxon>
        <taxon>Pseudomonadota</taxon>
        <taxon>Gammaproteobacteria</taxon>
        <taxon>Oceanospirillales</taxon>
        <taxon>Oceanospirillaceae</taxon>
        <taxon>Litoribacillus</taxon>
    </lineage>
</organism>
<dbReference type="RefSeq" id="WP_344800856.1">
    <property type="nucleotide sequence ID" value="NZ_BAABBN010000017.1"/>
</dbReference>
<protein>
    <recommendedName>
        <fullName evidence="2">Curli production assembly/transport component CsgE</fullName>
    </recommendedName>
</protein>
<sequence length="136" mass="15616">MIQIKVLSLAGMLTFCGYAYTDNPDGDLMTGMTIDHTVSRFGHEFYRYLADHRRTYYPNAKENLTIKERPSARWGSIIWVESYSTQVYYNRIGAGGNDIKAIAEAASTHINRRLKQLEIEKLFQKSDDLAEDEITL</sequence>
<evidence type="ECO:0000256" key="2">
    <source>
        <dbReference type="ARBA" id="ARBA00014024"/>
    </source>
</evidence>
<keyword evidence="3" id="KW-0732">Signal</keyword>
<evidence type="ECO:0000313" key="5">
    <source>
        <dbReference type="Proteomes" id="UP001501565"/>
    </source>
</evidence>
<dbReference type="Pfam" id="PF10627">
    <property type="entry name" value="CsgE"/>
    <property type="match status" value="1"/>
</dbReference>
<evidence type="ECO:0000256" key="3">
    <source>
        <dbReference type="ARBA" id="ARBA00022729"/>
    </source>
</evidence>
<comment type="function">
    <text evidence="1">May be involved in the biogenesis of curli organelles.</text>
</comment>
<comment type="caution">
    <text evidence="4">The sequence shown here is derived from an EMBL/GenBank/DDBJ whole genome shotgun (WGS) entry which is preliminary data.</text>
</comment>